<evidence type="ECO:0000256" key="10">
    <source>
        <dbReference type="PROSITE-ProRule" id="PRU00221"/>
    </source>
</evidence>
<evidence type="ECO:0000256" key="5">
    <source>
        <dbReference type="ARBA" id="ARBA00022737"/>
    </source>
</evidence>
<evidence type="ECO:0000256" key="12">
    <source>
        <dbReference type="SAM" id="MobiDB-lite"/>
    </source>
</evidence>
<dbReference type="eggNOG" id="KOG0973">
    <property type="taxonomic scope" value="Eukaryota"/>
</dbReference>
<name>K0KRC0_WICCF</name>
<evidence type="ECO:0000256" key="2">
    <source>
        <dbReference type="ARBA" id="ARBA00007306"/>
    </source>
</evidence>
<dbReference type="AlphaFoldDB" id="K0KRC0"/>
<dbReference type="GO" id="GO:0031491">
    <property type="term" value="F:nucleosome binding"/>
    <property type="evidence" value="ECO:0007669"/>
    <property type="project" value="TreeGrafter"/>
</dbReference>
<dbReference type="InParanoid" id="K0KRC0"/>
<comment type="similarity">
    <text evidence="2 11">Belongs to the WD repeat HIR1 family.</text>
</comment>
<dbReference type="GO" id="GO:0006351">
    <property type="term" value="P:DNA-templated transcription"/>
    <property type="evidence" value="ECO:0007669"/>
    <property type="project" value="InterPro"/>
</dbReference>
<evidence type="ECO:0000313" key="15">
    <source>
        <dbReference type="Proteomes" id="UP000009328"/>
    </source>
</evidence>
<sequence length="860" mass="96982">MRILRVPSVNRKIKINSLSIHQDSNTLASAVNDGIIQLWDSKTLIDVTALESPTQEDISKVKPKDSINIHDGIEILSIKFINEWLISGDIKGKVFKTNIKTLKSTLLLESTSAINDITNSANVLFFGTLNKILSFDLDTSKQMDSIPSRSDVQSISVDPTNSYLMSIGFNRQLSIYHFTHFQNQILYKKLPTGNQNLSSINEICKNSWNSIGDLIAVPNFGCDPQVSSIGIVSRQQWKSNYSLYGHNCNVVKFNPNIYQDSKNQIFNIIASSGIDKSIAVWNTTHQRPIFTATDVSEKTINDLLWNGDGLGLFVATDTILIFQFDNGELGDLINEDKLIELKKKINIPDPLKPKEPKPESIIDSNNKDNNNQQQNQPKQPTPQSLKPSPSPQPTKSSDAQVIQHPLTTKTKDGKKRIAPTLISTVNGSKPTFTNTPQIPTNGILNNNNNNHNNTTMEFDEPSYSVPKDLKRKEEFDSDQQKKRREVEAVEFIGSIIINPSTSFSKVRISTPKARSFIQFKSINDDSLMLEIRNGNGNEQKPTKITLFKNETRTIFTDFIPKLAGLVAGGEGYFWAVSTMDGVLYIYSDSGRRIFPPIILGTPLSFLESKGKYLLAVTSIGEVLAWDIEAKKSLFDPTTLYPILSRSNPDLLTRAENLTLCGISSSGTPIVTISNGNGYLFDKDMETWTLVSDSWWAFGSQYWDSRDDKSNGNIVNLLERKTNDEIVRRGRGKFLQKMAKTMLMKEGYENLEKIVSLAHLENRILISKKLNESTEFKNYLIIYCKRISEMEFKAKLVEIFKELYGPEINQQNQEKWDSKILNFDKHELLKEIIFACANIRSVQRILVQFATSLGILDQMTL</sequence>
<keyword evidence="8 11" id="KW-0804">Transcription</keyword>
<evidence type="ECO:0000259" key="13">
    <source>
        <dbReference type="Pfam" id="PF07569"/>
    </source>
</evidence>
<keyword evidence="3 11" id="KW-0678">Repressor</keyword>
<dbReference type="Gene3D" id="2.130.10.10">
    <property type="entry name" value="YVTN repeat-like/Quinoprotein amine dehydrogenase"/>
    <property type="match status" value="2"/>
</dbReference>
<dbReference type="SMART" id="SM00320">
    <property type="entry name" value="WD40"/>
    <property type="match status" value="5"/>
</dbReference>
<dbReference type="PROSITE" id="PS50082">
    <property type="entry name" value="WD_REPEATS_2"/>
    <property type="match status" value="1"/>
</dbReference>
<dbReference type="PANTHER" id="PTHR13831">
    <property type="entry name" value="MEMBER OF THE HIR1 FAMILY OF WD-REPEAT PROTEINS"/>
    <property type="match status" value="1"/>
</dbReference>
<dbReference type="STRING" id="1206466.K0KRC0"/>
<keyword evidence="15" id="KW-1185">Reference proteome</keyword>
<feature type="compositionally biased region" description="Polar residues" evidence="12">
    <location>
        <begin position="421"/>
        <end position="444"/>
    </location>
</feature>
<dbReference type="InterPro" id="IPR036322">
    <property type="entry name" value="WD40_repeat_dom_sf"/>
</dbReference>
<feature type="compositionally biased region" description="Low complexity" evidence="12">
    <location>
        <begin position="367"/>
        <end position="397"/>
    </location>
</feature>
<dbReference type="FunCoup" id="K0KRC0">
    <property type="interactions" value="454"/>
</dbReference>
<evidence type="ECO:0000256" key="11">
    <source>
        <dbReference type="RuleBase" id="RU364014"/>
    </source>
</evidence>
<proteinExistence type="inferred from homology"/>
<comment type="caution">
    <text evidence="14">The sequence shown here is derived from an EMBL/GenBank/DDBJ whole genome shotgun (WGS) entry which is preliminary data.</text>
</comment>
<dbReference type="Proteomes" id="UP000009328">
    <property type="component" value="Unassembled WGS sequence"/>
</dbReference>
<evidence type="ECO:0000256" key="1">
    <source>
        <dbReference type="ARBA" id="ARBA00004123"/>
    </source>
</evidence>
<evidence type="ECO:0000313" key="14">
    <source>
        <dbReference type="EMBL" id="CCH43814.1"/>
    </source>
</evidence>
<dbReference type="HOGENOM" id="CLU_004372_1_0_1"/>
<evidence type="ECO:0000256" key="3">
    <source>
        <dbReference type="ARBA" id="ARBA00022491"/>
    </source>
</evidence>
<keyword evidence="9 11" id="KW-0539">Nucleus</keyword>
<dbReference type="InterPro" id="IPR001680">
    <property type="entry name" value="WD40_rpt"/>
</dbReference>
<dbReference type="EMBL" id="CAIF01000090">
    <property type="protein sequence ID" value="CCH43814.1"/>
    <property type="molecule type" value="Genomic_DNA"/>
</dbReference>
<evidence type="ECO:0000256" key="4">
    <source>
        <dbReference type="ARBA" id="ARBA00022574"/>
    </source>
</evidence>
<accession>K0KRC0</accession>
<dbReference type="InterPro" id="IPR019015">
    <property type="entry name" value="HIRA_B_motif"/>
</dbReference>
<feature type="domain" description="Protein HIRA-like C-terminal" evidence="13">
    <location>
        <begin position="590"/>
        <end position="802"/>
    </location>
</feature>
<dbReference type="GO" id="GO:0005634">
    <property type="term" value="C:nucleus"/>
    <property type="evidence" value="ECO:0007669"/>
    <property type="project" value="UniProtKB-SubCell"/>
</dbReference>
<dbReference type="Pfam" id="PF07569">
    <property type="entry name" value="Hira"/>
    <property type="match status" value="1"/>
</dbReference>
<protein>
    <recommendedName>
        <fullName evidence="11">Protein HIR</fullName>
    </recommendedName>
</protein>
<keyword evidence="4 10" id="KW-0853">WD repeat</keyword>
<feature type="compositionally biased region" description="Basic and acidic residues" evidence="12">
    <location>
        <begin position="351"/>
        <end position="360"/>
    </location>
</feature>
<evidence type="ECO:0000256" key="8">
    <source>
        <dbReference type="ARBA" id="ARBA00023163"/>
    </source>
</evidence>
<evidence type="ECO:0000256" key="6">
    <source>
        <dbReference type="ARBA" id="ARBA00022853"/>
    </source>
</evidence>
<dbReference type="InterPro" id="IPR011494">
    <property type="entry name" value="HIRA-like_C"/>
</dbReference>
<keyword evidence="6 11" id="KW-0156">Chromatin regulator</keyword>
<dbReference type="InterPro" id="IPR031120">
    <property type="entry name" value="HIR1-like"/>
</dbReference>
<keyword evidence="5 11" id="KW-0677">Repeat</keyword>
<dbReference type="GO" id="GO:0006338">
    <property type="term" value="P:chromatin remodeling"/>
    <property type="evidence" value="ECO:0007669"/>
    <property type="project" value="InterPro"/>
</dbReference>
<gene>
    <name evidence="14" type="ORF">BN7_3368</name>
</gene>
<feature type="repeat" description="WD" evidence="10">
    <location>
        <begin position="15"/>
        <end position="40"/>
    </location>
</feature>
<reference evidence="14 15" key="1">
    <citation type="journal article" date="2012" name="Eukaryot. Cell">
        <title>Draft genome sequence of Wickerhamomyces ciferrii NRRL Y-1031 F-60-10.</title>
        <authorList>
            <person name="Schneider J."/>
            <person name="Andrea H."/>
            <person name="Blom J."/>
            <person name="Jaenicke S."/>
            <person name="Ruckert C."/>
            <person name="Schorsch C."/>
            <person name="Szczepanowski R."/>
            <person name="Farwick M."/>
            <person name="Goesmann A."/>
            <person name="Puhler A."/>
            <person name="Schaffer S."/>
            <person name="Tauch A."/>
            <person name="Kohler T."/>
            <person name="Brinkrolf K."/>
        </authorList>
    </citation>
    <scope>NUCLEOTIDE SEQUENCE [LARGE SCALE GENOMIC DNA]</scope>
    <source>
        <strain evidence="15">ATCC 14091 / BCRC 22168 / CBS 111 / JCM 3599 / NBRC 0793 / NRRL Y-1031 F-60-10</strain>
    </source>
</reference>
<evidence type="ECO:0000256" key="7">
    <source>
        <dbReference type="ARBA" id="ARBA00023015"/>
    </source>
</evidence>
<dbReference type="GO" id="GO:0000417">
    <property type="term" value="C:HIR complex"/>
    <property type="evidence" value="ECO:0007669"/>
    <property type="project" value="TreeGrafter"/>
</dbReference>
<dbReference type="InterPro" id="IPR015943">
    <property type="entry name" value="WD40/YVTN_repeat-like_dom_sf"/>
</dbReference>
<dbReference type="GO" id="GO:0000785">
    <property type="term" value="C:chromatin"/>
    <property type="evidence" value="ECO:0007669"/>
    <property type="project" value="TreeGrafter"/>
</dbReference>
<dbReference type="GO" id="GO:0006355">
    <property type="term" value="P:regulation of DNA-templated transcription"/>
    <property type="evidence" value="ECO:0007669"/>
    <property type="project" value="InterPro"/>
</dbReference>
<dbReference type="PANTHER" id="PTHR13831:SF1">
    <property type="entry name" value="PROTEIN HIR2"/>
    <property type="match status" value="1"/>
</dbReference>
<dbReference type="SUPFAM" id="SSF50978">
    <property type="entry name" value="WD40 repeat-like"/>
    <property type="match status" value="2"/>
</dbReference>
<comment type="subcellular location">
    <subcellularLocation>
        <location evidence="1 11">Nucleus</location>
    </subcellularLocation>
</comment>
<feature type="region of interest" description="Disordered" evidence="12">
    <location>
        <begin position="348"/>
        <end position="444"/>
    </location>
</feature>
<organism evidence="14 15">
    <name type="scientific">Wickerhamomyces ciferrii (strain ATCC 14091 / BCRC 22168 / CBS 111 / JCM 3599 / NBRC 0793 / NRRL Y-1031 F-60-10)</name>
    <name type="common">Yeast</name>
    <name type="synonym">Pichia ciferrii</name>
    <dbReference type="NCBI Taxonomy" id="1206466"/>
    <lineage>
        <taxon>Eukaryota</taxon>
        <taxon>Fungi</taxon>
        <taxon>Dikarya</taxon>
        <taxon>Ascomycota</taxon>
        <taxon>Saccharomycotina</taxon>
        <taxon>Saccharomycetes</taxon>
        <taxon>Phaffomycetales</taxon>
        <taxon>Wickerhamomycetaceae</taxon>
        <taxon>Wickerhamomyces</taxon>
    </lineage>
</organism>
<dbReference type="Pfam" id="PF09453">
    <property type="entry name" value="HIRA_B"/>
    <property type="match status" value="1"/>
</dbReference>
<dbReference type="Pfam" id="PF00400">
    <property type="entry name" value="WD40"/>
    <property type="match status" value="1"/>
</dbReference>
<keyword evidence="7 11" id="KW-0805">Transcription regulation</keyword>
<comment type="function">
    <text evidence="11">Required for replication-independent chromatin assembly and for the periodic repression of histone gene transcription during the cell cycle.</text>
</comment>
<evidence type="ECO:0000256" key="9">
    <source>
        <dbReference type="ARBA" id="ARBA00023242"/>
    </source>
</evidence>